<evidence type="ECO:0000313" key="6">
    <source>
        <dbReference type="EMBL" id="CCI50506.1"/>
    </source>
</evidence>
<dbReference type="InterPro" id="IPR003439">
    <property type="entry name" value="ABC_transporter-like_ATP-bd"/>
</dbReference>
<dbReference type="InterPro" id="IPR017871">
    <property type="entry name" value="ABC_transporter-like_CS"/>
</dbReference>
<dbReference type="Pfam" id="PF00005">
    <property type="entry name" value="ABC_tran"/>
    <property type="match status" value="2"/>
</dbReference>
<evidence type="ECO:0000313" key="7">
    <source>
        <dbReference type="Proteomes" id="UP000053237"/>
    </source>
</evidence>
<dbReference type="InterPro" id="IPR050611">
    <property type="entry name" value="ABCF"/>
</dbReference>
<sequence length="857" mass="96914">MARKKNQRSGADLSDGSDAERVVIESKSSDKDREKIEKKEKRKEKLKARKAMKQQETAEKSEEKIDDDDEVSSRKEAATSIKNTKKTSKHRSSASKVTSFAALNDNSTDEDEDDDDVEEEDKGKNGSLEAGYSISSDRNATTEQPRDRLDDKMKKQKKKKIIPTSLFFDPLEPADSLDGSKKDKKDKISKRKQKKSVLLSTPLEGRVNTYTGDGDADGDGEGDDGEEGVSNKKEGKRLSNKERKRLKEEKERQKREEEYHKAVNPLDGSQFAVSQQALTEDANWENATDIHIDNFTINAHSKLLFDSASLHINHGGKYGLVGPNGQGKTTLLKMIAIGELKIPPKIDCLYVEQEVVADETRAVDAVLKADTKRWALLEEEASLLSQLEKTSDSDLDDRLNEVYEQLAVADAAAAESRARRILFGLGFDSEMQEKSTQDFSGGWRMRISLAKALYVEPTLLMLDEPTNHLDLNAVIWLDDYLQKWKKTLLVVSHDADFLNSVCTEVLHLESRKIAHYKGNYDQFREMEVQKRKQMEKAWEKQQKQLRNLKASGKSSKKANEIVKKKREPGARATKKKNTESTESALVSSDQTDLLERPREYVVKFSFPEISKVSPPILEVREVSFRYNESQPYLFKNIDFGIDTDSRVCIVGPNGVGKSTLLKIITEEVRVSVGEVRLNPRIRVGIYNQHFVDKLPMGETPVEYLRRLFNEQTYQQVRNLLGKVGLEGHAHEIKNRLLSGGQKARVVIAELVLMRPHILILDEPTNNLDIESIDALCDAIKEYDGGVVIVTHDARLIESTNCLLWVVGDQDVVEFDGKFSDYRQLILDDLAKKATVEEERLQDRALKKSQARATLKSK</sequence>
<feature type="compositionally biased region" description="Basic residues" evidence="4">
    <location>
        <begin position="40"/>
        <end position="52"/>
    </location>
</feature>
<feature type="compositionally biased region" description="Polar residues" evidence="4">
    <location>
        <begin position="133"/>
        <end position="143"/>
    </location>
</feature>
<dbReference type="SUPFAM" id="SSF52540">
    <property type="entry name" value="P-loop containing nucleoside triphosphate hydrolases"/>
    <property type="match status" value="2"/>
</dbReference>
<comment type="caution">
    <text evidence="6">The sequence shown here is derived from an EMBL/GenBank/DDBJ whole genome shotgun (WGS) entry which is preliminary data.</text>
</comment>
<dbReference type="STRING" id="65357.A0A024GVS6"/>
<feature type="domain" description="ABC transporter" evidence="5">
    <location>
        <begin position="617"/>
        <end position="834"/>
    </location>
</feature>
<feature type="compositionally biased region" description="Basic and acidic residues" evidence="4">
    <location>
        <begin position="18"/>
        <end position="39"/>
    </location>
</feature>
<feature type="compositionally biased region" description="Basic and acidic residues" evidence="4">
    <location>
        <begin position="144"/>
        <end position="153"/>
    </location>
</feature>
<accession>A0A024GVS6</accession>
<dbReference type="Pfam" id="PF12848">
    <property type="entry name" value="ABC_tran_Xtn"/>
    <property type="match status" value="1"/>
</dbReference>
<feature type="compositionally biased region" description="Polar residues" evidence="4">
    <location>
        <begin position="580"/>
        <end position="589"/>
    </location>
</feature>
<dbReference type="SMART" id="SM00382">
    <property type="entry name" value="AAA"/>
    <property type="match status" value="2"/>
</dbReference>
<gene>
    <name evidence="6" type="ORF">BN9_123470</name>
</gene>
<feature type="compositionally biased region" description="Basic and acidic residues" evidence="4">
    <location>
        <begin position="229"/>
        <end position="259"/>
    </location>
</feature>
<dbReference type="EMBL" id="CAIX01000544">
    <property type="protein sequence ID" value="CCI50506.1"/>
    <property type="molecule type" value="Genomic_DNA"/>
</dbReference>
<name>A0A024GVS6_9STRA</name>
<feature type="domain" description="ABC transporter" evidence="5">
    <location>
        <begin position="290"/>
        <end position="535"/>
    </location>
</feature>
<feature type="compositionally biased region" description="Basic residues" evidence="4">
    <location>
        <begin position="83"/>
        <end position="93"/>
    </location>
</feature>
<dbReference type="PANTHER" id="PTHR19211">
    <property type="entry name" value="ATP-BINDING TRANSPORT PROTEIN-RELATED"/>
    <property type="match status" value="1"/>
</dbReference>
<dbReference type="GO" id="GO:0005524">
    <property type="term" value="F:ATP binding"/>
    <property type="evidence" value="ECO:0007669"/>
    <property type="project" value="UniProtKB-KW"/>
</dbReference>
<proteinExistence type="predicted"/>
<dbReference type="PROSITE" id="PS00211">
    <property type="entry name" value="ABC_TRANSPORTER_1"/>
    <property type="match status" value="2"/>
</dbReference>
<feature type="compositionally biased region" description="Acidic residues" evidence="4">
    <location>
        <begin position="214"/>
        <end position="227"/>
    </location>
</feature>
<dbReference type="AlphaFoldDB" id="A0A024GVS6"/>
<dbReference type="CDD" id="cd03221">
    <property type="entry name" value="ABCF_EF-3"/>
    <property type="match status" value="2"/>
</dbReference>
<feature type="region of interest" description="Disordered" evidence="4">
    <location>
        <begin position="545"/>
        <end position="589"/>
    </location>
</feature>
<evidence type="ECO:0000256" key="1">
    <source>
        <dbReference type="ARBA" id="ARBA00022737"/>
    </source>
</evidence>
<dbReference type="Gene3D" id="3.40.50.300">
    <property type="entry name" value="P-loop containing nucleotide triphosphate hydrolases"/>
    <property type="match status" value="2"/>
</dbReference>
<dbReference type="FunCoup" id="A0A024GVS6">
    <property type="interactions" value="475"/>
</dbReference>
<dbReference type="FunFam" id="3.40.50.300:FF:000549">
    <property type="entry name" value="ABC transporter ATP-binding protein arb1"/>
    <property type="match status" value="1"/>
</dbReference>
<dbReference type="Proteomes" id="UP000053237">
    <property type="component" value="Unassembled WGS sequence"/>
</dbReference>
<dbReference type="InterPro" id="IPR027417">
    <property type="entry name" value="P-loop_NTPase"/>
</dbReference>
<feature type="compositionally biased region" description="Acidic residues" evidence="4">
    <location>
        <begin position="107"/>
        <end position="120"/>
    </location>
</feature>
<dbReference type="NCBIfam" id="NF000355">
    <property type="entry name" value="ribo_prot_ABC_F"/>
    <property type="match status" value="1"/>
</dbReference>
<reference evidence="6 7" key="1">
    <citation type="submission" date="2012-05" db="EMBL/GenBank/DDBJ databases">
        <title>Recombination and specialization in a pathogen metapopulation.</title>
        <authorList>
            <person name="Gardiner A."/>
            <person name="Kemen E."/>
            <person name="Schultz-Larsen T."/>
            <person name="MacLean D."/>
            <person name="Van Oosterhout C."/>
            <person name="Jones J.D.G."/>
        </authorList>
    </citation>
    <scope>NUCLEOTIDE SEQUENCE [LARGE SCALE GENOMIC DNA]</scope>
    <source>
        <strain evidence="6 7">Ac Nc2</strain>
    </source>
</reference>
<dbReference type="PROSITE" id="PS50893">
    <property type="entry name" value="ABC_TRANSPORTER_2"/>
    <property type="match status" value="2"/>
</dbReference>
<evidence type="ECO:0000259" key="5">
    <source>
        <dbReference type="PROSITE" id="PS50893"/>
    </source>
</evidence>
<dbReference type="FunFam" id="3.40.50.300:FF:000011">
    <property type="entry name" value="Putative ABC transporter ATP-binding component"/>
    <property type="match status" value="1"/>
</dbReference>
<feature type="region of interest" description="Disordered" evidence="4">
    <location>
        <begin position="1"/>
        <end position="259"/>
    </location>
</feature>
<dbReference type="PANTHER" id="PTHR19211:SF14">
    <property type="entry name" value="ATP-BINDING CASSETTE SUB-FAMILY F MEMBER 1"/>
    <property type="match status" value="1"/>
</dbReference>
<evidence type="ECO:0000256" key="3">
    <source>
        <dbReference type="ARBA" id="ARBA00022840"/>
    </source>
</evidence>
<keyword evidence="7" id="KW-1185">Reference proteome</keyword>
<evidence type="ECO:0000256" key="2">
    <source>
        <dbReference type="ARBA" id="ARBA00022741"/>
    </source>
</evidence>
<evidence type="ECO:0000256" key="4">
    <source>
        <dbReference type="SAM" id="MobiDB-lite"/>
    </source>
</evidence>
<dbReference type="GO" id="GO:0016887">
    <property type="term" value="F:ATP hydrolysis activity"/>
    <property type="evidence" value="ECO:0007669"/>
    <property type="project" value="InterPro"/>
</dbReference>
<organism evidence="6 7">
    <name type="scientific">Albugo candida</name>
    <dbReference type="NCBI Taxonomy" id="65357"/>
    <lineage>
        <taxon>Eukaryota</taxon>
        <taxon>Sar</taxon>
        <taxon>Stramenopiles</taxon>
        <taxon>Oomycota</taxon>
        <taxon>Peronosporomycetes</taxon>
        <taxon>Albuginales</taxon>
        <taxon>Albuginaceae</taxon>
        <taxon>Albugo</taxon>
    </lineage>
</organism>
<dbReference type="InterPro" id="IPR032781">
    <property type="entry name" value="ABC_tran_Xtn"/>
</dbReference>
<dbReference type="InterPro" id="IPR003593">
    <property type="entry name" value="AAA+_ATPase"/>
</dbReference>
<dbReference type="OrthoDB" id="2110130at2759"/>
<keyword evidence="1" id="KW-0677">Repeat</keyword>
<keyword evidence="3" id="KW-0067">ATP-binding</keyword>
<protein>
    <recommendedName>
        <fullName evidence="5">ABC transporter domain-containing protein</fullName>
    </recommendedName>
</protein>
<keyword evidence="2" id="KW-0547">Nucleotide-binding</keyword>
<dbReference type="InParanoid" id="A0A024GVS6"/>